<evidence type="ECO:0000256" key="2">
    <source>
        <dbReference type="ARBA" id="ARBA00022643"/>
    </source>
</evidence>
<keyword evidence="5" id="KW-1185">Reference proteome</keyword>
<comment type="cofactor">
    <cofactor evidence="1">
        <name>FMN</name>
        <dbReference type="ChEBI" id="CHEBI:58210"/>
    </cofactor>
</comment>
<dbReference type="SUPFAM" id="SSF52218">
    <property type="entry name" value="Flavoproteins"/>
    <property type="match status" value="1"/>
</dbReference>
<dbReference type="InterPro" id="IPR029039">
    <property type="entry name" value="Flavoprotein-like_sf"/>
</dbReference>
<evidence type="ECO:0000256" key="1">
    <source>
        <dbReference type="ARBA" id="ARBA00001917"/>
    </source>
</evidence>
<gene>
    <name evidence="4" type="ORF">J3U76_10945</name>
</gene>
<proteinExistence type="predicted"/>
<keyword evidence="2" id="KW-0285">Flavoprotein</keyword>
<dbReference type="EMBL" id="JAGDFX010000012">
    <property type="protein sequence ID" value="MBO1520131.1"/>
    <property type="molecule type" value="Genomic_DNA"/>
</dbReference>
<dbReference type="PANTHER" id="PTHR30543:SF21">
    <property type="entry name" value="NAD(P)H-DEPENDENT FMN REDUCTASE LOT6"/>
    <property type="match status" value="1"/>
</dbReference>
<keyword evidence="2" id="KW-0288">FMN</keyword>
<protein>
    <submittedName>
        <fullName evidence="4">NAD(P)H-dependent oxidoreductase</fullName>
    </submittedName>
</protein>
<dbReference type="Proteomes" id="UP000664882">
    <property type="component" value="Unassembled WGS sequence"/>
</dbReference>
<accession>A0ABS3NHS8</accession>
<feature type="domain" description="NADPH-dependent FMN reductase-like" evidence="3">
    <location>
        <begin position="6"/>
        <end position="151"/>
    </location>
</feature>
<reference evidence="4 5" key="1">
    <citation type="submission" date="2021-03" db="EMBL/GenBank/DDBJ databases">
        <title>Oceanisphaera sp. nov., isolated from the intestine.</title>
        <authorList>
            <person name="Zhao L.-H."/>
            <person name="Shi L.-F."/>
        </authorList>
    </citation>
    <scope>NUCLEOTIDE SEQUENCE [LARGE SCALE GENOMIC DNA]</scope>
    <source>
        <strain evidence="4 5">DM8</strain>
    </source>
</reference>
<comment type="caution">
    <text evidence="4">The sequence shown here is derived from an EMBL/GenBank/DDBJ whole genome shotgun (WGS) entry which is preliminary data.</text>
</comment>
<dbReference type="Gene3D" id="3.40.50.360">
    <property type="match status" value="1"/>
</dbReference>
<evidence type="ECO:0000313" key="4">
    <source>
        <dbReference type="EMBL" id="MBO1520131.1"/>
    </source>
</evidence>
<name>A0ABS3NHS8_9GAMM</name>
<dbReference type="PANTHER" id="PTHR30543">
    <property type="entry name" value="CHROMATE REDUCTASE"/>
    <property type="match status" value="1"/>
</dbReference>
<dbReference type="InterPro" id="IPR050712">
    <property type="entry name" value="NAD(P)H-dep_reductase"/>
</dbReference>
<organism evidence="4 5">
    <name type="scientific">Oceanisphaera pacifica</name>
    <dbReference type="NCBI Taxonomy" id="2818389"/>
    <lineage>
        <taxon>Bacteria</taxon>
        <taxon>Pseudomonadati</taxon>
        <taxon>Pseudomonadota</taxon>
        <taxon>Gammaproteobacteria</taxon>
        <taxon>Aeromonadales</taxon>
        <taxon>Aeromonadaceae</taxon>
        <taxon>Oceanisphaera</taxon>
    </lineage>
</organism>
<evidence type="ECO:0000259" key="3">
    <source>
        <dbReference type="Pfam" id="PF03358"/>
    </source>
</evidence>
<dbReference type="Pfam" id="PF03358">
    <property type="entry name" value="FMN_red"/>
    <property type="match status" value="1"/>
</dbReference>
<evidence type="ECO:0000313" key="5">
    <source>
        <dbReference type="Proteomes" id="UP000664882"/>
    </source>
</evidence>
<dbReference type="RefSeq" id="WP_208006005.1">
    <property type="nucleotide sequence ID" value="NZ_JAGDFX010000012.1"/>
</dbReference>
<sequence length="185" mass="20343">MSGKLHIVALSGSLRTASYNSAAIRAAMALAPQDCDIELLDISQLPLYNEELDGEHVPQAVLALAKRIASADAILFATPEYNYSISGVLKNAIDWLSRQKPQPFADKPAAIMSASMGILGGVRAQYQLRQMMVSMDVHFVNKPEVMIGQAHEKFSELGALNDGQTAEFIEKLMLALRDWTLRIQR</sequence>
<dbReference type="InterPro" id="IPR005025">
    <property type="entry name" value="FMN_Rdtase-like_dom"/>
</dbReference>